<dbReference type="AlphaFoldDB" id="A0AAE0XRN7"/>
<reference evidence="2" key="1">
    <citation type="journal article" date="2023" name="G3 (Bethesda)">
        <title>A reference genome for the long-term kleptoplast-retaining sea slug Elysia crispata morphotype clarki.</title>
        <authorList>
            <person name="Eastman K.E."/>
            <person name="Pendleton A.L."/>
            <person name="Shaikh M.A."/>
            <person name="Suttiyut T."/>
            <person name="Ogas R."/>
            <person name="Tomko P."/>
            <person name="Gavelis G."/>
            <person name="Widhalm J.R."/>
            <person name="Wisecaver J.H."/>
        </authorList>
    </citation>
    <scope>NUCLEOTIDE SEQUENCE</scope>
    <source>
        <strain evidence="2">ECLA1</strain>
    </source>
</reference>
<evidence type="ECO:0000313" key="2">
    <source>
        <dbReference type="EMBL" id="KAK3705512.1"/>
    </source>
</evidence>
<organism evidence="2 3">
    <name type="scientific">Elysia crispata</name>
    <name type="common">lettuce slug</name>
    <dbReference type="NCBI Taxonomy" id="231223"/>
    <lineage>
        <taxon>Eukaryota</taxon>
        <taxon>Metazoa</taxon>
        <taxon>Spiralia</taxon>
        <taxon>Lophotrochozoa</taxon>
        <taxon>Mollusca</taxon>
        <taxon>Gastropoda</taxon>
        <taxon>Heterobranchia</taxon>
        <taxon>Euthyneura</taxon>
        <taxon>Panpulmonata</taxon>
        <taxon>Sacoglossa</taxon>
        <taxon>Placobranchoidea</taxon>
        <taxon>Plakobranchidae</taxon>
        <taxon>Elysia</taxon>
    </lineage>
</organism>
<dbReference type="EMBL" id="JAWDGP010007770">
    <property type="protein sequence ID" value="KAK3705512.1"/>
    <property type="molecule type" value="Genomic_DNA"/>
</dbReference>
<evidence type="ECO:0000313" key="3">
    <source>
        <dbReference type="Proteomes" id="UP001283361"/>
    </source>
</evidence>
<evidence type="ECO:0000256" key="1">
    <source>
        <dbReference type="SAM" id="MobiDB-lite"/>
    </source>
</evidence>
<name>A0AAE0XRN7_9GAST</name>
<sequence>MERLWRTIVIDQRSKKVTDATLTGSQKYENVCLSPSGFTSMVPQIWVRQRSDQILAGCSMEGSSDSCSEQEDDTRASTDQSYGDSRVFCRTLTHFCSSRLDKSIARDMGPSYDGNLSILT</sequence>
<keyword evidence="3" id="KW-1185">Reference proteome</keyword>
<accession>A0AAE0XRN7</accession>
<dbReference type="Proteomes" id="UP001283361">
    <property type="component" value="Unassembled WGS sequence"/>
</dbReference>
<protein>
    <submittedName>
        <fullName evidence="2">Uncharacterized protein</fullName>
    </submittedName>
</protein>
<proteinExistence type="predicted"/>
<comment type="caution">
    <text evidence="2">The sequence shown here is derived from an EMBL/GenBank/DDBJ whole genome shotgun (WGS) entry which is preliminary data.</text>
</comment>
<gene>
    <name evidence="2" type="ORF">RRG08_041386</name>
</gene>
<feature type="region of interest" description="Disordered" evidence="1">
    <location>
        <begin position="60"/>
        <end position="81"/>
    </location>
</feature>